<dbReference type="Gene3D" id="2.30.110.10">
    <property type="entry name" value="Electron Transport, Fmn-binding Protein, Chain A"/>
    <property type="match status" value="1"/>
</dbReference>
<dbReference type="Pfam" id="PF01243">
    <property type="entry name" value="PNPOx_N"/>
    <property type="match status" value="1"/>
</dbReference>
<dbReference type="InterPro" id="IPR052019">
    <property type="entry name" value="F420H2_bilvrd_red/Heme_oxyg"/>
</dbReference>
<keyword evidence="1" id="KW-0560">Oxidoreductase</keyword>
<sequence>MTTGRTDPRFSEPTAIPPAWPEVERLLTDAELYWLTTVRVDGRPHSTPLVGVWHDGAFAFCTGVGEQKHLNLWHSGRVTVLTGRNDWRAGTDVVVEGTAHRVEGRERLAPLAAAWREKYGADWAWQADDEGFVAGDGTAPHVYVVPPAKVIAFGKDPHAQTTYRF</sequence>
<evidence type="ECO:0000313" key="4">
    <source>
        <dbReference type="Proteomes" id="UP000473525"/>
    </source>
</evidence>
<feature type="domain" description="Pyridoxamine 5'-phosphate oxidase N-terminal" evidence="2">
    <location>
        <begin position="21"/>
        <end position="123"/>
    </location>
</feature>
<name>A0A6L6XS60_9ACTN</name>
<protein>
    <submittedName>
        <fullName evidence="3">Pyridoxamine 5'-phosphate oxidase family protein</fullName>
    </submittedName>
</protein>
<keyword evidence="4" id="KW-1185">Reference proteome</keyword>
<dbReference type="GO" id="GO:0016627">
    <property type="term" value="F:oxidoreductase activity, acting on the CH-CH group of donors"/>
    <property type="evidence" value="ECO:0007669"/>
    <property type="project" value="TreeGrafter"/>
</dbReference>
<gene>
    <name evidence="3" type="ORF">GON03_10765</name>
</gene>
<dbReference type="EMBL" id="WSEK01000004">
    <property type="protein sequence ID" value="MVQ49662.1"/>
    <property type="molecule type" value="Genomic_DNA"/>
</dbReference>
<dbReference type="RefSeq" id="WP_157342435.1">
    <property type="nucleotide sequence ID" value="NZ_WSEK01000004.1"/>
</dbReference>
<dbReference type="GO" id="GO:0005829">
    <property type="term" value="C:cytosol"/>
    <property type="evidence" value="ECO:0007669"/>
    <property type="project" value="TreeGrafter"/>
</dbReference>
<dbReference type="GO" id="GO:0070967">
    <property type="term" value="F:coenzyme F420 binding"/>
    <property type="evidence" value="ECO:0007669"/>
    <property type="project" value="TreeGrafter"/>
</dbReference>
<dbReference type="Proteomes" id="UP000473525">
    <property type="component" value="Unassembled WGS sequence"/>
</dbReference>
<evidence type="ECO:0000256" key="1">
    <source>
        <dbReference type="ARBA" id="ARBA00023002"/>
    </source>
</evidence>
<accession>A0A6L6XS60</accession>
<organism evidence="3 4">
    <name type="scientific">Nocardioides agri</name>
    <dbReference type="NCBI Taxonomy" id="2682843"/>
    <lineage>
        <taxon>Bacteria</taxon>
        <taxon>Bacillati</taxon>
        <taxon>Actinomycetota</taxon>
        <taxon>Actinomycetes</taxon>
        <taxon>Propionibacteriales</taxon>
        <taxon>Nocardioidaceae</taxon>
        <taxon>Nocardioides</taxon>
    </lineage>
</organism>
<comment type="caution">
    <text evidence="3">The sequence shown here is derived from an EMBL/GenBank/DDBJ whole genome shotgun (WGS) entry which is preliminary data.</text>
</comment>
<evidence type="ECO:0000259" key="2">
    <source>
        <dbReference type="Pfam" id="PF01243"/>
    </source>
</evidence>
<dbReference type="AlphaFoldDB" id="A0A6L6XS60"/>
<proteinExistence type="predicted"/>
<dbReference type="SUPFAM" id="SSF50475">
    <property type="entry name" value="FMN-binding split barrel"/>
    <property type="match status" value="1"/>
</dbReference>
<dbReference type="InterPro" id="IPR011576">
    <property type="entry name" value="Pyridox_Oxase_N"/>
</dbReference>
<dbReference type="PANTHER" id="PTHR35176:SF4">
    <property type="entry name" value="PYRIDOXAMINE 5'-PHOSPHATE OXIDASE-RELATED FMN-BINDING"/>
    <property type="match status" value="1"/>
</dbReference>
<dbReference type="PANTHER" id="PTHR35176">
    <property type="entry name" value="HEME OXYGENASE HI_0854-RELATED"/>
    <property type="match status" value="1"/>
</dbReference>
<evidence type="ECO:0000313" key="3">
    <source>
        <dbReference type="EMBL" id="MVQ49662.1"/>
    </source>
</evidence>
<reference evidence="3 4" key="1">
    <citation type="submission" date="2019-12" db="EMBL/GenBank/DDBJ databases">
        <authorList>
            <person name="Huq M.A."/>
        </authorList>
    </citation>
    <scope>NUCLEOTIDE SEQUENCE [LARGE SCALE GENOMIC DNA]</scope>
    <source>
        <strain evidence="3 4">MAH-18</strain>
    </source>
</reference>
<dbReference type="InterPro" id="IPR012349">
    <property type="entry name" value="Split_barrel_FMN-bd"/>
</dbReference>